<name>A0A177D936_ALTAL</name>
<dbReference type="GeneID" id="29111473"/>
<dbReference type="RefSeq" id="XP_018381457.1">
    <property type="nucleotide sequence ID" value="XM_018525879.1"/>
</dbReference>
<dbReference type="KEGG" id="aalt:CC77DRAFT_1024465"/>
<proteinExistence type="predicted"/>
<gene>
    <name evidence="1" type="ORF">CC77DRAFT_1024465</name>
</gene>
<keyword evidence="2" id="KW-1185">Reference proteome</keyword>
<dbReference type="EMBL" id="KV441491">
    <property type="protein sequence ID" value="OAG16036.1"/>
    <property type="molecule type" value="Genomic_DNA"/>
</dbReference>
<reference evidence="1 2" key="1">
    <citation type="submission" date="2016-05" db="EMBL/GenBank/DDBJ databases">
        <title>Comparative analysis of secretome profiles of manganese(II)-oxidizing ascomycete fungi.</title>
        <authorList>
            <consortium name="DOE Joint Genome Institute"/>
            <person name="Zeiner C.A."/>
            <person name="Purvine S.O."/>
            <person name="Zink E.M."/>
            <person name="Wu S."/>
            <person name="Pasa-Tolic L."/>
            <person name="Chaput D.L."/>
            <person name="Haridas S."/>
            <person name="Grigoriev I.V."/>
            <person name="Santelli C.M."/>
            <person name="Hansel C.M."/>
        </authorList>
    </citation>
    <scope>NUCLEOTIDE SEQUENCE [LARGE SCALE GENOMIC DNA]</scope>
    <source>
        <strain evidence="1 2">SRC1lrK2f</strain>
    </source>
</reference>
<protein>
    <submittedName>
        <fullName evidence="1">Uncharacterized protein</fullName>
    </submittedName>
</protein>
<evidence type="ECO:0000313" key="1">
    <source>
        <dbReference type="EMBL" id="OAG16036.1"/>
    </source>
</evidence>
<dbReference type="VEuPathDB" id="FungiDB:CC77DRAFT_1024465"/>
<sequence>MGHSLRIALRHELRCSVSPLARLSFVRPDAHPAKFTTLVNLELRDTQWCETSLVLENGASDWP</sequence>
<evidence type="ECO:0000313" key="2">
    <source>
        <dbReference type="Proteomes" id="UP000077248"/>
    </source>
</evidence>
<organism evidence="1 2">
    <name type="scientific">Alternaria alternata</name>
    <name type="common">Alternaria rot fungus</name>
    <name type="synonym">Torula alternata</name>
    <dbReference type="NCBI Taxonomy" id="5599"/>
    <lineage>
        <taxon>Eukaryota</taxon>
        <taxon>Fungi</taxon>
        <taxon>Dikarya</taxon>
        <taxon>Ascomycota</taxon>
        <taxon>Pezizomycotina</taxon>
        <taxon>Dothideomycetes</taxon>
        <taxon>Pleosporomycetidae</taxon>
        <taxon>Pleosporales</taxon>
        <taxon>Pleosporineae</taxon>
        <taxon>Pleosporaceae</taxon>
        <taxon>Alternaria</taxon>
        <taxon>Alternaria sect. Alternaria</taxon>
        <taxon>Alternaria alternata complex</taxon>
    </lineage>
</organism>
<accession>A0A177D936</accession>
<dbReference type="Proteomes" id="UP000077248">
    <property type="component" value="Unassembled WGS sequence"/>
</dbReference>
<dbReference type="AlphaFoldDB" id="A0A177D936"/>